<organism evidence="2 3">
    <name type="scientific">Marinobacterium maritimum</name>
    <dbReference type="NCBI Taxonomy" id="500162"/>
    <lineage>
        <taxon>Bacteria</taxon>
        <taxon>Pseudomonadati</taxon>
        <taxon>Pseudomonadota</taxon>
        <taxon>Gammaproteobacteria</taxon>
        <taxon>Oceanospirillales</taxon>
        <taxon>Oceanospirillaceae</taxon>
        <taxon>Marinobacterium</taxon>
    </lineage>
</organism>
<evidence type="ECO:0000313" key="3">
    <source>
        <dbReference type="Proteomes" id="UP001499915"/>
    </source>
</evidence>
<dbReference type="Pfam" id="PF07963">
    <property type="entry name" value="N_methyl"/>
    <property type="match status" value="1"/>
</dbReference>
<proteinExistence type="predicted"/>
<reference evidence="3" key="1">
    <citation type="journal article" date="2019" name="Int. J. Syst. Evol. Microbiol.">
        <title>The Global Catalogue of Microorganisms (GCM) 10K type strain sequencing project: providing services to taxonomists for standard genome sequencing and annotation.</title>
        <authorList>
            <consortium name="The Broad Institute Genomics Platform"/>
            <consortium name="The Broad Institute Genome Sequencing Center for Infectious Disease"/>
            <person name="Wu L."/>
            <person name="Ma J."/>
        </authorList>
    </citation>
    <scope>NUCLEOTIDE SEQUENCE [LARGE SCALE GENOMIC DNA]</scope>
    <source>
        <strain evidence="3">JCM 15134</strain>
    </source>
</reference>
<gene>
    <name evidence="2" type="ORF">GCM10009104_18000</name>
</gene>
<sequence length="242" mass="27582">MNRIRQCGFTLVELLIALVLTGLIMSLLFASLRISSRAWDSADRRQQEVAEQYQLQQLLRRLVGNAQGERIRVVDGGVQVAFRGRRDEVVFVAPRYASSSGSGLLWYRLKLSEATPERPQALVLQTLAFENERTVDWDRLFDPDPGVDDEGELLPEPEEHVLRLTGDAELSFSYRYFDSDNPGQTLDEWLDQGTLPLTVELSLEQQPESDEVPTRRADLLSSWEALIIAMQEYSYDIRSDGF</sequence>
<dbReference type="Proteomes" id="UP001499915">
    <property type="component" value="Unassembled WGS sequence"/>
</dbReference>
<protein>
    <recommendedName>
        <fullName evidence="4">Prepilin-type N-terminal cleavage/methylation domain-containing protein</fullName>
    </recommendedName>
</protein>
<evidence type="ECO:0008006" key="4">
    <source>
        <dbReference type="Google" id="ProtNLM"/>
    </source>
</evidence>
<keyword evidence="1" id="KW-1133">Transmembrane helix</keyword>
<name>A0ABP3TE87_9GAMM</name>
<keyword evidence="1" id="KW-0472">Membrane</keyword>
<comment type="caution">
    <text evidence="2">The sequence shown here is derived from an EMBL/GenBank/DDBJ whole genome shotgun (WGS) entry which is preliminary data.</text>
</comment>
<dbReference type="RefSeq" id="WP_343805054.1">
    <property type="nucleotide sequence ID" value="NZ_BAAAET010000002.1"/>
</dbReference>
<keyword evidence="3" id="KW-1185">Reference proteome</keyword>
<accession>A0ABP3TE87</accession>
<dbReference type="EMBL" id="BAAAET010000002">
    <property type="protein sequence ID" value="GAA0691489.1"/>
    <property type="molecule type" value="Genomic_DNA"/>
</dbReference>
<evidence type="ECO:0000256" key="1">
    <source>
        <dbReference type="SAM" id="Phobius"/>
    </source>
</evidence>
<feature type="transmembrane region" description="Helical" evidence="1">
    <location>
        <begin position="12"/>
        <end position="32"/>
    </location>
</feature>
<dbReference type="InterPro" id="IPR012902">
    <property type="entry name" value="N_methyl_site"/>
</dbReference>
<evidence type="ECO:0000313" key="2">
    <source>
        <dbReference type="EMBL" id="GAA0691489.1"/>
    </source>
</evidence>
<dbReference type="NCBIfam" id="TIGR02532">
    <property type="entry name" value="IV_pilin_GFxxxE"/>
    <property type="match status" value="1"/>
</dbReference>
<keyword evidence="1" id="KW-0812">Transmembrane</keyword>